<organism evidence="1 2">
    <name type="scientific">Echinostoma caproni</name>
    <dbReference type="NCBI Taxonomy" id="27848"/>
    <lineage>
        <taxon>Eukaryota</taxon>
        <taxon>Metazoa</taxon>
        <taxon>Spiralia</taxon>
        <taxon>Lophotrochozoa</taxon>
        <taxon>Platyhelminthes</taxon>
        <taxon>Trematoda</taxon>
        <taxon>Digenea</taxon>
        <taxon>Plagiorchiida</taxon>
        <taxon>Echinostomata</taxon>
        <taxon>Echinostomatoidea</taxon>
        <taxon>Echinostomatidae</taxon>
        <taxon>Echinostoma</taxon>
    </lineage>
</organism>
<reference evidence="1 2" key="1">
    <citation type="submission" date="2018-11" db="EMBL/GenBank/DDBJ databases">
        <authorList>
            <consortium name="Pathogen Informatics"/>
        </authorList>
    </citation>
    <scope>NUCLEOTIDE SEQUENCE [LARGE SCALE GENOMIC DNA]</scope>
    <source>
        <strain evidence="1 2">Egypt</strain>
    </source>
</reference>
<name>A0A3P8IK16_9TREM</name>
<dbReference type="OrthoDB" id="6264580at2759"/>
<evidence type="ECO:0000313" key="2">
    <source>
        <dbReference type="Proteomes" id="UP000272942"/>
    </source>
</evidence>
<evidence type="ECO:0000313" key="1">
    <source>
        <dbReference type="EMBL" id="VDP93834.1"/>
    </source>
</evidence>
<accession>A0A3P8IK16</accession>
<dbReference type="Proteomes" id="UP000272942">
    <property type="component" value="Unassembled WGS sequence"/>
</dbReference>
<dbReference type="AlphaFoldDB" id="A0A3P8IK16"/>
<proteinExistence type="predicted"/>
<dbReference type="EMBL" id="UZAN01064866">
    <property type="protein sequence ID" value="VDP93834.1"/>
    <property type="molecule type" value="Genomic_DNA"/>
</dbReference>
<protein>
    <submittedName>
        <fullName evidence="1">Uncharacterized protein</fullName>
    </submittedName>
</protein>
<sequence>MNVKNSLGPDEIHPAIVNRIADIVAGPPSELYEASLDQGKLPRDWKTAAIIAIHKVSAQSQLKIKAGEAYEYIAEVP</sequence>
<gene>
    <name evidence="1" type="ORF">ECPE_LOCUS16562</name>
</gene>
<keyword evidence="2" id="KW-1185">Reference proteome</keyword>